<comment type="catalytic activity">
    <reaction evidence="6">
        <text>2 superoxide + 2 H(+) = H2O2 + O2</text>
        <dbReference type="Rhea" id="RHEA:20696"/>
        <dbReference type="ChEBI" id="CHEBI:15378"/>
        <dbReference type="ChEBI" id="CHEBI:15379"/>
        <dbReference type="ChEBI" id="CHEBI:16240"/>
        <dbReference type="ChEBI" id="CHEBI:18421"/>
        <dbReference type="EC" id="1.15.1.1"/>
    </reaction>
</comment>
<proteinExistence type="inferred from homology"/>
<name>A0A1M6RFS8_9AQUI</name>
<gene>
    <name evidence="9" type="ORF">SAMN05444391_0633</name>
</gene>
<dbReference type="OrthoDB" id="9803125at2"/>
<dbReference type="EMBL" id="LT670846">
    <property type="protein sequence ID" value="SHK31319.1"/>
    <property type="molecule type" value="Genomic_DNA"/>
</dbReference>
<dbReference type="Proteomes" id="UP000189810">
    <property type="component" value="Chromosome I"/>
</dbReference>
<dbReference type="Pfam" id="PF02777">
    <property type="entry name" value="Sod_Fe_C"/>
    <property type="match status" value="1"/>
</dbReference>
<evidence type="ECO:0000259" key="7">
    <source>
        <dbReference type="Pfam" id="PF00081"/>
    </source>
</evidence>
<sequence>MAVHKVQPKDHLKPSNLKGISDQQIEPHFEAHYKGYVTKYNEIQEKLADLNFSDRSKANQNYSEYRELKVEETFNYMGVVLHELYFGHLGPKGQPSEELKKKVEEDFGSWDACVQEIKAAGMAFRGWAILGLDIFSGRLVVNGLDAHNVYNYTGLIPLIVLDTYEHAYYVDQKNKRAPYIDAFLENLNWDVINERFAKAMKAYEALKDFIK</sequence>
<evidence type="ECO:0000256" key="4">
    <source>
        <dbReference type="ARBA" id="ARBA00023002"/>
    </source>
</evidence>
<evidence type="ECO:0000313" key="10">
    <source>
        <dbReference type="Proteomes" id="UP000189810"/>
    </source>
</evidence>
<keyword evidence="10" id="KW-1185">Reference proteome</keyword>
<dbReference type="InterPro" id="IPR036324">
    <property type="entry name" value="Mn/Fe_SOD_N_sf"/>
</dbReference>
<dbReference type="InterPro" id="IPR050265">
    <property type="entry name" value="Fe/Mn_Superoxide_Dismutase"/>
</dbReference>
<feature type="binding site" evidence="5">
    <location>
        <position position="28"/>
    </location>
    <ligand>
        <name>Mn(2+)</name>
        <dbReference type="ChEBI" id="CHEBI:29035"/>
    </ligand>
</feature>
<dbReference type="InterPro" id="IPR001189">
    <property type="entry name" value="Mn/Fe_SOD"/>
</dbReference>
<feature type="binding site" evidence="5">
    <location>
        <position position="82"/>
    </location>
    <ligand>
        <name>Mn(2+)</name>
        <dbReference type="ChEBI" id="CHEBI:29035"/>
    </ligand>
</feature>
<dbReference type="GO" id="GO:0046872">
    <property type="term" value="F:metal ion binding"/>
    <property type="evidence" value="ECO:0007669"/>
    <property type="project" value="UniProtKB-KW"/>
</dbReference>
<feature type="binding site" evidence="5">
    <location>
        <position position="166"/>
    </location>
    <ligand>
        <name>Mn(2+)</name>
        <dbReference type="ChEBI" id="CHEBI:29035"/>
    </ligand>
</feature>
<dbReference type="PANTHER" id="PTHR11404:SF6">
    <property type="entry name" value="SUPEROXIDE DISMUTASE [MN], MITOCHONDRIAL"/>
    <property type="match status" value="1"/>
</dbReference>
<dbReference type="Gene3D" id="3.55.40.20">
    <property type="entry name" value="Iron/manganese superoxide dismutase, C-terminal domain"/>
    <property type="match status" value="1"/>
</dbReference>
<feature type="domain" description="Manganese/iron superoxide dismutase N-terminal" evidence="7">
    <location>
        <begin position="20"/>
        <end position="89"/>
    </location>
</feature>
<dbReference type="InterPro" id="IPR036314">
    <property type="entry name" value="SOD_C_sf"/>
</dbReference>
<feature type="binding site" evidence="5">
    <location>
        <position position="162"/>
    </location>
    <ligand>
        <name>Mn(2+)</name>
        <dbReference type="ChEBI" id="CHEBI:29035"/>
    </ligand>
</feature>
<dbReference type="InterPro" id="IPR019832">
    <property type="entry name" value="Mn/Fe_SOD_C"/>
</dbReference>
<comment type="function">
    <text evidence="6">Destroys radicals which are normally produced within the cells and which are toxic to biological systems.</text>
</comment>
<feature type="domain" description="Manganese/iron superoxide dismutase C-terminal" evidence="8">
    <location>
        <begin position="95"/>
        <end position="195"/>
    </location>
</feature>
<evidence type="ECO:0000259" key="8">
    <source>
        <dbReference type="Pfam" id="PF02777"/>
    </source>
</evidence>
<accession>A0A1M6RFS8</accession>
<evidence type="ECO:0000313" key="9">
    <source>
        <dbReference type="EMBL" id="SHK31319.1"/>
    </source>
</evidence>
<evidence type="ECO:0000256" key="6">
    <source>
        <dbReference type="RuleBase" id="RU000414"/>
    </source>
</evidence>
<organism evidence="9 10">
    <name type="scientific">Thermocrinis minervae</name>
    <dbReference type="NCBI Taxonomy" id="381751"/>
    <lineage>
        <taxon>Bacteria</taxon>
        <taxon>Pseudomonadati</taxon>
        <taxon>Aquificota</taxon>
        <taxon>Aquificia</taxon>
        <taxon>Aquificales</taxon>
        <taxon>Aquificaceae</taxon>
        <taxon>Thermocrinis</taxon>
    </lineage>
</organism>
<comment type="similarity">
    <text evidence="1 6">Belongs to the iron/manganese superoxide dismutase family.</text>
</comment>
<evidence type="ECO:0000256" key="2">
    <source>
        <dbReference type="ARBA" id="ARBA00012682"/>
    </source>
</evidence>
<dbReference type="GO" id="GO:0004784">
    <property type="term" value="F:superoxide dismutase activity"/>
    <property type="evidence" value="ECO:0007669"/>
    <property type="project" value="UniProtKB-EC"/>
</dbReference>
<dbReference type="SUPFAM" id="SSF46609">
    <property type="entry name" value="Fe,Mn superoxide dismutase (SOD), N-terminal domain"/>
    <property type="match status" value="1"/>
</dbReference>
<dbReference type="PANTHER" id="PTHR11404">
    <property type="entry name" value="SUPEROXIDE DISMUTASE 2"/>
    <property type="match status" value="1"/>
</dbReference>
<dbReference type="RefSeq" id="WP_079653789.1">
    <property type="nucleotide sequence ID" value="NZ_LT670846.1"/>
</dbReference>
<evidence type="ECO:0000256" key="1">
    <source>
        <dbReference type="ARBA" id="ARBA00008714"/>
    </source>
</evidence>
<keyword evidence="4 6" id="KW-0560">Oxidoreductase</keyword>
<dbReference type="Gene3D" id="1.10.287.990">
    <property type="entry name" value="Fe,Mn superoxide dismutase (SOD) domain"/>
    <property type="match status" value="1"/>
</dbReference>
<dbReference type="Pfam" id="PF00081">
    <property type="entry name" value="Sod_Fe_N"/>
    <property type="match status" value="1"/>
</dbReference>
<evidence type="ECO:0000256" key="3">
    <source>
        <dbReference type="ARBA" id="ARBA00022723"/>
    </source>
</evidence>
<dbReference type="EC" id="1.15.1.1" evidence="2 6"/>
<keyword evidence="3 5" id="KW-0479">Metal-binding</keyword>
<protein>
    <recommendedName>
        <fullName evidence="2 6">Superoxide dismutase</fullName>
        <ecNumber evidence="2 6">1.15.1.1</ecNumber>
    </recommendedName>
</protein>
<dbReference type="AlphaFoldDB" id="A0A1M6RFS8"/>
<dbReference type="STRING" id="381751.SAMN05444391_0633"/>
<dbReference type="SUPFAM" id="SSF54719">
    <property type="entry name" value="Fe,Mn superoxide dismutase (SOD), C-terminal domain"/>
    <property type="match status" value="1"/>
</dbReference>
<reference evidence="9 10" key="1">
    <citation type="submission" date="2016-11" db="EMBL/GenBank/DDBJ databases">
        <authorList>
            <person name="Jaros S."/>
            <person name="Januszkiewicz K."/>
            <person name="Wedrychowicz H."/>
        </authorList>
    </citation>
    <scope>NUCLEOTIDE SEQUENCE [LARGE SCALE GENOMIC DNA]</scope>
    <source>
        <strain evidence="9 10">DSM 19557</strain>
    </source>
</reference>
<dbReference type="PIRSF" id="PIRSF000349">
    <property type="entry name" value="SODismutase"/>
    <property type="match status" value="1"/>
</dbReference>
<dbReference type="InterPro" id="IPR019831">
    <property type="entry name" value="Mn/Fe_SOD_N"/>
</dbReference>
<evidence type="ECO:0000256" key="5">
    <source>
        <dbReference type="PIRSR" id="PIRSR000349-1"/>
    </source>
</evidence>